<comment type="similarity">
    <text evidence="14">In the N-terminal section; belongs to the cytochrome b5 family.</text>
</comment>
<comment type="cofactor">
    <cofactor evidence="2">
        <name>heme b</name>
        <dbReference type="ChEBI" id="CHEBI:60344"/>
    </cofactor>
</comment>
<evidence type="ECO:0000256" key="1">
    <source>
        <dbReference type="ARBA" id="ARBA00001917"/>
    </source>
</evidence>
<dbReference type="InterPro" id="IPR037396">
    <property type="entry name" value="FMN_HAD"/>
</dbReference>
<dbReference type="GO" id="GO:0004460">
    <property type="term" value="F:L-lactate dehydrogenase (cytochrome) activity"/>
    <property type="evidence" value="ECO:0007669"/>
    <property type="project" value="UniProtKB-EC"/>
</dbReference>
<evidence type="ECO:0000256" key="12">
    <source>
        <dbReference type="ARBA" id="ARBA00052399"/>
    </source>
</evidence>
<gene>
    <name evidence="19" type="ORF">Micbo1qcDRAFT_116836</name>
</gene>
<evidence type="ECO:0000256" key="6">
    <source>
        <dbReference type="ARBA" id="ARBA00022630"/>
    </source>
</evidence>
<dbReference type="InterPro" id="IPR037458">
    <property type="entry name" value="L-MDH/L-LDH_FMN-bd"/>
</dbReference>
<evidence type="ECO:0000256" key="16">
    <source>
        <dbReference type="ARBA" id="ARBA00068515"/>
    </source>
</evidence>
<feature type="domain" description="FMN hydroxy acid dehydrogenase" evidence="18">
    <location>
        <begin position="108"/>
        <end position="465"/>
    </location>
</feature>
<accession>A0A136JCR6</accession>
<dbReference type="Proteomes" id="UP000070501">
    <property type="component" value="Unassembled WGS sequence"/>
</dbReference>
<dbReference type="InParanoid" id="A0A136JCR6"/>
<evidence type="ECO:0000256" key="11">
    <source>
        <dbReference type="ARBA" id="ARBA00023128"/>
    </source>
</evidence>
<dbReference type="OrthoDB" id="1925334at2759"/>
<comment type="subcellular location">
    <subcellularLocation>
        <location evidence="3">Mitochondrion intermembrane space</location>
    </subcellularLocation>
</comment>
<keyword evidence="6" id="KW-0285">Flavoprotein</keyword>
<comment type="subunit">
    <text evidence="4">Homotetramer.</text>
</comment>
<dbReference type="FunFam" id="3.20.20.70:FF:000062">
    <property type="entry name" value="Cytochrome b2, mitochondrial, putative"/>
    <property type="match status" value="1"/>
</dbReference>
<organism evidence="19 20">
    <name type="scientific">Microdochium bolleyi</name>
    <dbReference type="NCBI Taxonomy" id="196109"/>
    <lineage>
        <taxon>Eukaryota</taxon>
        <taxon>Fungi</taxon>
        <taxon>Dikarya</taxon>
        <taxon>Ascomycota</taxon>
        <taxon>Pezizomycotina</taxon>
        <taxon>Sordariomycetes</taxon>
        <taxon>Xylariomycetidae</taxon>
        <taxon>Xylariales</taxon>
        <taxon>Microdochiaceae</taxon>
        <taxon>Microdochium</taxon>
    </lineage>
</organism>
<dbReference type="AlphaFoldDB" id="A0A136JCR6"/>
<evidence type="ECO:0000313" key="20">
    <source>
        <dbReference type="Proteomes" id="UP000070501"/>
    </source>
</evidence>
<dbReference type="EC" id="1.1.2.3" evidence="15"/>
<evidence type="ECO:0000256" key="15">
    <source>
        <dbReference type="ARBA" id="ARBA00066458"/>
    </source>
</evidence>
<keyword evidence="9" id="KW-0560">Oxidoreductase</keyword>
<comment type="similarity">
    <text evidence="13">In the C-terminal section; belongs to the FMN-dependent alpha-hydroxy acid dehydrogenase family.</text>
</comment>
<dbReference type="PROSITE" id="PS51349">
    <property type="entry name" value="FMN_HYDROXY_ACID_DH_2"/>
    <property type="match status" value="1"/>
</dbReference>
<keyword evidence="5" id="KW-0349">Heme</keyword>
<evidence type="ECO:0000256" key="9">
    <source>
        <dbReference type="ARBA" id="ARBA00023002"/>
    </source>
</evidence>
<evidence type="ECO:0000313" key="19">
    <source>
        <dbReference type="EMBL" id="KXJ94917.1"/>
    </source>
</evidence>
<keyword evidence="8" id="KW-0479">Metal-binding</keyword>
<dbReference type="GO" id="GO:0046872">
    <property type="term" value="F:metal ion binding"/>
    <property type="evidence" value="ECO:0007669"/>
    <property type="project" value="UniProtKB-KW"/>
</dbReference>
<dbReference type="PANTHER" id="PTHR10578">
    <property type="entry name" value="S -2-HYDROXY-ACID OXIDASE-RELATED"/>
    <property type="match status" value="1"/>
</dbReference>
<keyword evidence="20" id="KW-1185">Reference proteome</keyword>
<dbReference type="PROSITE" id="PS50255">
    <property type="entry name" value="CYTOCHROME_B5_2"/>
    <property type="match status" value="1"/>
</dbReference>
<proteinExistence type="inferred from homology"/>
<dbReference type="CDD" id="cd02922">
    <property type="entry name" value="FCB2_FMN"/>
    <property type="match status" value="1"/>
</dbReference>
<name>A0A136JCR6_9PEZI</name>
<protein>
    <recommendedName>
        <fullName evidence="16">L-lactate dehydrogenase (cytochrome)</fullName>
        <ecNumber evidence="15">1.1.2.3</ecNumber>
    </recommendedName>
</protein>
<keyword evidence="11" id="KW-0496">Mitochondrion</keyword>
<evidence type="ECO:0000256" key="8">
    <source>
        <dbReference type="ARBA" id="ARBA00022723"/>
    </source>
</evidence>
<evidence type="ECO:0000256" key="7">
    <source>
        <dbReference type="ARBA" id="ARBA00022643"/>
    </source>
</evidence>
<dbReference type="PANTHER" id="PTHR10578:SF104">
    <property type="entry name" value="CYTOCHROME B2, MITOCHONDRIAL-RELATED"/>
    <property type="match status" value="1"/>
</dbReference>
<evidence type="ECO:0000256" key="10">
    <source>
        <dbReference type="ARBA" id="ARBA00023004"/>
    </source>
</evidence>
<dbReference type="EMBL" id="KQ964247">
    <property type="protein sequence ID" value="KXJ94917.1"/>
    <property type="molecule type" value="Genomic_DNA"/>
</dbReference>
<evidence type="ECO:0000256" key="2">
    <source>
        <dbReference type="ARBA" id="ARBA00001970"/>
    </source>
</evidence>
<keyword evidence="7" id="KW-0288">FMN</keyword>
<dbReference type="InterPro" id="IPR036400">
    <property type="entry name" value="Cyt_B5-like_heme/steroid_sf"/>
</dbReference>
<comment type="cofactor">
    <cofactor evidence="1">
        <name>FMN</name>
        <dbReference type="ChEBI" id="CHEBI:58210"/>
    </cofactor>
</comment>
<evidence type="ECO:0000259" key="18">
    <source>
        <dbReference type="PROSITE" id="PS51349"/>
    </source>
</evidence>
<evidence type="ECO:0000256" key="13">
    <source>
        <dbReference type="ARBA" id="ARBA00061137"/>
    </source>
</evidence>
<dbReference type="SMART" id="SM01117">
    <property type="entry name" value="Cyt-b5"/>
    <property type="match status" value="1"/>
</dbReference>
<sequence length="487" mass="52012">MASTTVEAVGGQLISFKEVQKHDRQGDCWLIVNSQVLDLSDFEHPGGAAIILQHAGSDASAAFNEIHAPGILKALAPEQIRGAVDPSTITKVTAEDPRPASMAEYTKPPLSSLIAVHDFEDVARRTYTAKTFAFYSSAATDLVTLRANADFHKRLLLRPRVLRNVKEVRTSRRILGLDSSAPFFVSPAAMARLAHPDGEIAIAKACGSQGIIQTISTNASFPLEDIVAAGLSGQSFFLQLYVNSDRSKTEALLQSAKELGIKAIFVTVDAPVPGKREADERIAAAGNVTAAISGAVATNDKKGGGLGRVMARYIDPTLCWEDLAWIRQASGGTPLVLKGVQTAADARMAAEYGVDGILLSNHGGRSLDTTQPAMLTLLEMHKVFDKLEVYVDGGFTRGTDILKAIALGATAVGVGRPFLYAVNYGQAGVEQLCEILRDELATSMKLSGITDVDQAHPGMVNTALLEPLLHNGGEGHPWITWRPRARL</sequence>
<evidence type="ECO:0000256" key="4">
    <source>
        <dbReference type="ARBA" id="ARBA00011881"/>
    </source>
</evidence>
<comment type="catalytic activity">
    <reaction evidence="12">
        <text>(S)-lactate + 2 Fe(III)-[cytochrome c] = 2 Fe(II)-[cytochrome c] + pyruvate + 2 H(+)</text>
        <dbReference type="Rhea" id="RHEA:19909"/>
        <dbReference type="Rhea" id="RHEA-COMP:10350"/>
        <dbReference type="Rhea" id="RHEA-COMP:14399"/>
        <dbReference type="ChEBI" id="CHEBI:15361"/>
        <dbReference type="ChEBI" id="CHEBI:15378"/>
        <dbReference type="ChEBI" id="CHEBI:16651"/>
        <dbReference type="ChEBI" id="CHEBI:29033"/>
        <dbReference type="ChEBI" id="CHEBI:29034"/>
        <dbReference type="EC" id="1.1.2.3"/>
    </reaction>
    <physiologicalReaction direction="left-to-right" evidence="12">
        <dbReference type="Rhea" id="RHEA:19910"/>
    </physiologicalReaction>
</comment>
<dbReference type="Gene3D" id="3.10.120.10">
    <property type="entry name" value="Cytochrome b5-like heme/steroid binding domain"/>
    <property type="match status" value="1"/>
</dbReference>
<reference evidence="20" key="1">
    <citation type="submission" date="2016-02" db="EMBL/GenBank/DDBJ databases">
        <title>Draft genome sequence of Microdochium bolleyi, a fungal endophyte of beachgrass.</title>
        <authorList>
            <consortium name="DOE Joint Genome Institute"/>
            <person name="David A.S."/>
            <person name="May G."/>
            <person name="Haridas S."/>
            <person name="Lim J."/>
            <person name="Wang M."/>
            <person name="Labutti K."/>
            <person name="Lipzen A."/>
            <person name="Barry K."/>
            <person name="Grigoriev I.V."/>
        </authorList>
    </citation>
    <scope>NUCLEOTIDE SEQUENCE [LARGE SCALE GENOMIC DNA]</scope>
    <source>
        <strain evidence="20">J235TASD1</strain>
    </source>
</reference>
<dbReference type="InterPro" id="IPR013785">
    <property type="entry name" value="Aldolase_TIM"/>
</dbReference>
<dbReference type="GO" id="GO:0005758">
    <property type="term" value="C:mitochondrial intermembrane space"/>
    <property type="evidence" value="ECO:0007669"/>
    <property type="project" value="UniProtKB-SubCell"/>
</dbReference>
<dbReference type="SUPFAM" id="SSF55856">
    <property type="entry name" value="Cytochrome b5-like heme/steroid binding domain"/>
    <property type="match status" value="1"/>
</dbReference>
<evidence type="ECO:0000256" key="14">
    <source>
        <dbReference type="ARBA" id="ARBA00061589"/>
    </source>
</evidence>
<dbReference type="STRING" id="196109.A0A136JCR6"/>
<dbReference type="Pfam" id="PF00173">
    <property type="entry name" value="Cyt-b5"/>
    <property type="match status" value="1"/>
</dbReference>
<dbReference type="InterPro" id="IPR001199">
    <property type="entry name" value="Cyt_B5-like_heme/steroid-bd"/>
</dbReference>
<dbReference type="Gene3D" id="3.20.20.70">
    <property type="entry name" value="Aldolase class I"/>
    <property type="match status" value="1"/>
</dbReference>
<feature type="domain" description="Cytochrome b5 heme-binding" evidence="17">
    <location>
        <begin position="11"/>
        <end position="85"/>
    </location>
</feature>
<evidence type="ECO:0000256" key="5">
    <source>
        <dbReference type="ARBA" id="ARBA00022617"/>
    </source>
</evidence>
<evidence type="ECO:0000256" key="3">
    <source>
        <dbReference type="ARBA" id="ARBA00004569"/>
    </source>
</evidence>
<dbReference type="InterPro" id="IPR000262">
    <property type="entry name" value="FMN-dep_DH"/>
</dbReference>
<evidence type="ECO:0000259" key="17">
    <source>
        <dbReference type="PROSITE" id="PS50255"/>
    </source>
</evidence>
<dbReference type="SUPFAM" id="SSF51395">
    <property type="entry name" value="FMN-linked oxidoreductases"/>
    <property type="match status" value="1"/>
</dbReference>
<dbReference type="Pfam" id="PF01070">
    <property type="entry name" value="FMN_dh"/>
    <property type="match status" value="1"/>
</dbReference>
<keyword evidence="10" id="KW-0408">Iron</keyword>